<feature type="non-terminal residue" evidence="2">
    <location>
        <position position="1"/>
    </location>
</feature>
<dbReference type="AlphaFoldDB" id="A0A0A9WB48"/>
<sequence>YIANVNRWFRLYPIMDESRFAEVRTYKFANVEQGLKAMPHKLEDHILSEIHNSHFFISMFKVHLRSMYSYESRILAFLIKLIGVFFGSWMIQELHIFHDHVEDVTEPTLEDIHFDSDSIEIVIIIDIISYVFVIPYMLIVRSSFMSGLIQRKTTNPLNVDVIRK</sequence>
<evidence type="ECO:0000256" key="1">
    <source>
        <dbReference type="SAM" id="Phobius"/>
    </source>
</evidence>
<keyword evidence="1" id="KW-0472">Membrane</keyword>
<evidence type="ECO:0000313" key="2">
    <source>
        <dbReference type="EMBL" id="JAG03743.1"/>
    </source>
</evidence>
<feature type="non-terminal residue" evidence="2">
    <location>
        <position position="164"/>
    </location>
</feature>
<organism evidence="2">
    <name type="scientific">Lygus hesperus</name>
    <name type="common">Western plant bug</name>
    <dbReference type="NCBI Taxonomy" id="30085"/>
    <lineage>
        <taxon>Eukaryota</taxon>
        <taxon>Metazoa</taxon>
        <taxon>Ecdysozoa</taxon>
        <taxon>Arthropoda</taxon>
        <taxon>Hexapoda</taxon>
        <taxon>Insecta</taxon>
        <taxon>Pterygota</taxon>
        <taxon>Neoptera</taxon>
        <taxon>Paraneoptera</taxon>
        <taxon>Hemiptera</taxon>
        <taxon>Heteroptera</taxon>
        <taxon>Panheteroptera</taxon>
        <taxon>Cimicomorpha</taxon>
        <taxon>Miridae</taxon>
        <taxon>Mirini</taxon>
        <taxon>Lygus</taxon>
    </lineage>
</organism>
<protein>
    <submittedName>
        <fullName evidence="2">Transcription-repair-coupling factor</fullName>
    </submittedName>
</protein>
<proteinExistence type="predicted"/>
<dbReference type="EMBL" id="GBHO01039861">
    <property type="protein sequence ID" value="JAG03743.1"/>
    <property type="molecule type" value="Transcribed_RNA"/>
</dbReference>
<feature type="transmembrane region" description="Helical" evidence="1">
    <location>
        <begin position="74"/>
        <end position="91"/>
    </location>
</feature>
<gene>
    <name evidence="2" type="primary">mfd_1</name>
    <name evidence="2" type="ORF">CM83_100669</name>
</gene>
<reference evidence="2" key="2">
    <citation type="submission" date="2014-07" db="EMBL/GenBank/DDBJ databases">
        <authorList>
            <person name="Hull J."/>
        </authorList>
    </citation>
    <scope>NUCLEOTIDE SEQUENCE</scope>
</reference>
<feature type="transmembrane region" description="Helical" evidence="1">
    <location>
        <begin position="121"/>
        <end position="140"/>
    </location>
</feature>
<keyword evidence="1" id="KW-1133">Transmembrane helix</keyword>
<keyword evidence="1" id="KW-0812">Transmembrane</keyword>
<reference evidence="2" key="1">
    <citation type="journal article" date="2014" name="PLoS ONE">
        <title>Transcriptome-Based Identification of ABC Transporters in the Western Tarnished Plant Bug Lygus hesperus.</title>
        <authorList>
            <person name="Hull J.J."/>
            <person name="Chaney K."/>
            <person name="Geib S.M."/>
            <person name="Fabrick J.A."/>
            <person name="Brent C.S."/>
            <person name="Walsh D."/>
            <person name="Lavine L.C."/>
        </authorList>
    </citation>
    <scope>NUCLEOTIDE SEQUENCE</scope>
</reference>
<accession>A0A0A9WB48</accession>
<name>A0A0A9WB48_LYGHE</name>